<protein>
    <submittedName>
        <fullName evidence="1">Uncharacterized protein</fullName>
    </submittedName>
</protein>
<dbReference type="EMBL" id="JAXAVU010000007">
    <property type="protein sequence ID" value="MDX8143257.1"/>
    <property type="molecule type" value="Genomic_DNA"/>
</dbReference>
<dbReference type="Proteomes" id="UP001285352">
    <property type="component" value="Unassembled WGS sequence"/>
</dbReference>
<keyword evidence="2" id="KW-1185">Reference proteome</keyword>
<organism evidence="1 2">
    <name type="scientific">Lentzea sokolovensis</name>
    <dbReference type="NCBI Taxonomy" id="3095429"/>
    <lineage>
        <taxon>Bacteria</taxon>
        <taxon>Bacillati</taxon>
        <taxon>Actinomycetota</taxon>
        <taxon>Actinomycetes</taxon>
        <taxon>Pseudonocardiales</taxon>
        <taxon>Pseudonocardiaceae</taxon>
        <taxon>Lentzea</taxon>
    </lineage>
</organism>
<proteinExistence type="predicted"/>
<name>A0ABU4UUS5_9PSEU</name>
<sequence>MWITLNQEHTIDPDGLVGVLDRPRFERWTGVEFGPMQSLEWLYLWLACVLENSLCSISVEQVAIDAGLVVPMFRASTMGVPGKRELAYLTQRPAAGHTKNTGKIMEVGVIGHSDAGADLCDHVAQEVRTWSEQQRGRIVHFEIPATGPSGHTPDGCHFLLDRPHNPLVVTWR</sequence>
<reference evidence="1 2" key="1">
    <citation type="submission" date="2023-11" db="EMBL/GenBank/DDBJ databases">
        <title>Lentzea sokolovensis, sp. nov., Lentzea kristufkii, sp. nov., and Lentzea miocenensis, sp. nov., rare actinobacteria from Sokolov Coal Basin, Miocene lacustrine sediment, Czech Republic.</title>
        <authorList>
            <person name="Lara A."/>
            <person name="Kotroba L."/>
            <person name="Nouioui I."/>
            <person name="Neumann-Schaal M."/>
            <person name="Mast Y."/>
            <person name="Chronakova A."/>
        </authorList>
    </citation>
    <scope>NUCLEOTIDE SEQUENCE [LARGE SCALE GENOMIC DNA]</scope>
    <source>
        <strain evidence="1 2">BCCO 10_0061</strain>
    </source>
</reference>
<evidence type="ECO:0000313" key="1">
    <source>
        <dbReference type="EMBL" id="MDX8143257.1"/>
    </source>
</evidence>
<dbReference type="RefSeq" id="WP_319975522.1">
    <property type="nucleotide sequence ID" value="NZ_JAXAVU010000007.1"/>
</dbReference>
<gene>
    <name evidence="1" type="ORF">SK854_14105</name>
</gene>
<accession>A0ABU4UUS5</accession>
<comment type="caution">
    <text evidence="1">The sequence shown here is derived from an EMBL/GenBank/DDBJ whole genome shotgun (WGS) entry which is preliminary data.</text>
</comment>
<evidence type="ECO:0000313" key="2">
    <source>
        <dbReference type="Proteomes" id="UP001285352"/>
    </source>
</evidence>